<dbReference type="InterPro" id="IPR014748">
    <property type="entry name" value="Enoyl-CoA_hydra_C"/>
</dbReference>
<evidence type="ECO:0000256" key="1">
    <source>
        <dbReference type="ARBA" id="ARBA00005254"/>
    </source>
</evidence>
<dbReference type="RefSeq" id="WP_132290791.1">
    <property type="nucleotide sequence ID" value="NZ_SMFU01000008.1"/>
</dbReference>
<dbReference type="SUPFAM" id="SSF52096">
    <property type="entry name" value="ClpP/crotonase"/>
    <property type="match status" value="1"/>
</dbReference>
<dbReference type="CDD" id="cd06558">
    <property type="entry name" value="crotonase-like"/>
    <property type="match status" value="1"/>
</dbReference>
<evidence type="ECO:0000256" key="2">
    <source>
        <dbReference type="RuleBase" id="RU003707"/>
    </source>
</evidence>
<proteinExistence type="inferred from homology"/>
<dbReference type="Proteomes" id="UP000294546">
    <property type="component" value="Unassembled WGS sequence"/>
</dbReference>
<name>A0A4R1GIK6_9GAMM</name>
<dbReference type="GO" id="GO:0003824">
    <property type="term" value="F:catalytic activity"/>
    <property type="evidence" value="ECO:0007669"/>
    <property type="project" value="InterPro"/>
</dbReference>
<dbReference type="InterPro" id="IPR018376">
    <property type="entry name" value="Enoyl-CoA_hyd/isom_CS"/>
</dbReference>
<dbReference type="PANTHER" id="PTHR43459:SF1">
    <property type="entry name" value="EG:BACN32G11.4 PROTEIN"/>
    <property type="match status" value="1"/>
</dbReference>
<gene>
    <name evidence="3" type="ORF">CLV83_1831</name>
</gene>
<sequence>MSEAPAFETLILSEAEGVAELRLNRPARLNSFSSEMHRELKQAIKQIKRMEGLRVLVLTGEGRAFCAGQDLEERRIPEGQPKPDLGDSLKQTYSPLVAALRDLPVPVIAAVNGVAAGAGASLALAADIVIAKRSAKFTFPFSHLGLIPDAGGTSTLVRNLGQSRALAIALLGEAVDAETAERWGLIWAAVDDDRFDTYLQEMIAKLTGRPALGMELIKRSMYLAFENDFATQLELESSCQKLAGRNPAFWERVNAFLNNKK</sequence>
<dbReference type="InterPro" id="IPR029045">
    <property type="entry name" value="ClpP/crotonase-like_dom_sf"/>
</dbReference>
<keyword evidence="4" id="KW-1185">Reference proteome</keyword>
<comment type="similarity">
    <text evidence="1 2">Belongs to the enoyl-CoA hydratase/isomerase family.</text>
</comment>
<dbReference type="Gene3D" id="3.90.226.10">
    <property type="entry name" value="2-enoyl-CoA Hydratase, Chain A, domain 1"/>
    <property type="match status" value="1"/>
</dbReference>
<dbReference type="InterPro" id="IPR001753">
    <property type="entry name" value="Enoyl-CoA_hydra/iso"/>
</dbReference>
<reference evidence="3 4" key="1">
    <citation type="submission" date="2019-03" db="EMBL/GenBank/DDBJ databases">
        <title>Genomic Encyclopedia of Archaeal and Bacterial Type Strains, Phase II (KMG-II): from individual species to whole genera.</title>
        <authorList>
            <person name="Goeker M."/>
        </authorList>
    </citation>
    <scope>NUCLEOTIDE SEQUENCE [LARGE SCALE GENOMIC DNA]</scope>
    <source>
        <strain evidence="3 4">DSM 27697</strain>
    </source>
</reference>
<dbReference type="PANTHER" id="PTHR43459">
    <property type="entry name" value="ENOYL-COA HYDRATASE"/>
    <property type="match status" value="1"/>
</dbReference>
<comment type="caution">
    <text evidence="3">The sequence shown here is derived from an EMBL/GenBank/DDBJ whole genome shotgun (WGS) entry which is preliminary data.</text>
</comment>
<dbReference type="Pfam" id="PF00378">
    <property type="entry name" value="ECH_1"/>
    <property type="match status" value="1"/>
</dbReference>
<organism evidence="3 4">
    <name type="scientific">Marinobacterium mangrovicola</name>
    <dbReference type="NCBI Taxonomy" id="1476959"/>
    <lineage>
        <taxon>Bacteria</taxon>
        <taxon>Pseudomonadati</taxon>
        <taxon>Pseudomonadota</taxon>
        <taxon>Gammaproteobacteria</taxon>
        <taxon>Oceanospirillales</taxon>
        <taxon>Oceanospirillaceae</taxon>
        <taxon>Marinobacterium</taxon>
    </lineage>
</organism>
<protein>
    <submittedName>
        <fullName evidence="3">Short chain enoyl-CoA hydratase /enoyl-CoA hydratase</fullName>
    </submittedName>
</protein>
<evidence type="ECO:0000313" key="4">
    <source>
        <dbReference type="Proteomes" id="UP000294546"/>
    </source>
</evidence>
<dbReference type="EMBL" id="SMFU01000008">
    <property type="protein sequence ID" value="TCK06981.1"/>
    <property type="molecule type" value="Genomic_DNA"/>
</dbReference>
<dbReference type="AlphaFoldDB" id="A0A4R1GIK6"/>
<dbReference type="PROSITE" id="PS00166">
    <property type="entry name" value="ENOYL_COA_HYDRATASE"/>
    <property type="match status" value="1"/>
</dbReference>
<dbReference type="Gene3D" id="1.10.12.10">
    <property type="entry name" value="Lyase 2-enoyl-coa Hydratase, Chain A, domain 2"/>
    <property type="match status" value="1"/>
</dbReference>
<evidence type="ECO:0000313" key="3">
    <source>
        <dbReference type="EMBL" id="TCK06981.1"/>
    </source>
</evidence>
<accession>A0A4R1GIK6</accession>
<dbReference type="OrthoDB" id="9807606at2"/>